<protein>
    <recommendedName>
        <fullName evidence="3">DUF7144 domain-containing protein</fullName>
    </recommendedName>
</protein>
<feature type="region of interest" description="Disordered" evidence="1">
    <location>
        <begin position="1"/>
        <end position="43"/>
    </location>
</feature>
<feature type="transmembrane region" description="Helical" evidence="2">
    <location>
        <begin position="147"/>
        <end position="166"/>
    </location>
</feature>
<feature type="transmembrane region" description="Helical" evidence="2">
    <location>
        <begin position="95"/>
        <end position="114"/>
    </location>
</feature>
<reference evidence="5" key="1">
    <citation type="journal article" date="2019" name="Int. J. Syst. Evol. Microbiol.">
        <title>The Global Catalogue of Microorganisms (GCM) 10K type strain sequencing project: providing services to taxonomists for standard genome sequencing and annotation.</title>
        <authorList>
            <consortium name="The Broad Institute Genomics Platform"/>
            <consortium name="The Broad Institute Genome Sequencing Center for Infectious Disease"/>
            <person name="Wu L."/>
            <person name="Ma J."/>
        </authorList>
    </citation>
    <scope>NUCLEOTIDE SEQUENCE [LARGE SCALE GENOMIC DNA]</scope>
    <source>
        <strain evidence="5">JCM 16924</strain>
    </source>
</reference>
<evidence type="ECO:0000313" key="5">
    <source>
        <dbReference type="Proteomes" id="UP001500456"/>
    </source>
</evidence>
<dbReference type="Pfam" id="PF23636">
    <property type="entry name" value="DUF7144"/>
    <property type="match status" value="1"/>
</dbReference>
<keyword evidence="2" id="KW-0812">Transmembrane</keyword>
<feature type="transmembrane region" description="Helical" evidence="2">
    <location>
        <begin position="54"/>
        <end position="75"/>
    </location>
</feature>
<gene>
    <name evidence="4" type="ORF">GCM10022232_45490</name>
</gene>
<sequence>MTQQPHATQPPTGGGQQPTGAQQQPTWDDTRQGMTPGRADYAPMPPESGWATGGVVFAGVLLLMNGVLAIFQGISALAEDDVWANIGDYVYKINLTGWGVILLVLGAVAVVAGAGILKGAAWARMTGIFLASLNMIAQFLFLPYAPVWSLIMVGVNFFVIWALAVYRPAGARN</sequence>
<organism evidence="4 5">
    <name type="scientific">Streptomyces plumbiresistens</name>
    <dbReference type="NCBI Taxonomy" id="511811"/>
    <lineage>
        <taxon>Bacteria</taxon>
        <taxon>Bacillati</taxon>
        <taxon>Actinomycetota</taxon>
        <taxon>Actinomycetes</taxon>
        <taxon>Kitasatosporales</taxon>
        <taxon>Streptomycetaceae</taxon>
        <taxon>Streptomyces</taxon>
    </lineage>
</organism>
<keyword evidence="5" id="KW-1185">Reference proteome</keyword>
<feature type="domain" description="DUF7144" evidence="3">
    <location>
        <begin position="55"/>
        <end position="167"/>
    </location>
</feature>
<feature type="compositionally biased region" description="Low complexity" evidence="1">
    <location>
        <begin position="1"/>
        <end position="11"/>
    </location>
</feature>
<proteinExistence type="predicted"/>
<keyword evidence="2" id="KW-0472">Membrane</keyword>
<comment type="caution">
    <text evidence="4">The sequence shown here is derived from an EMBL/GenBank/DDBJ whole genome shotgun (WGS) entry which is preliminary data.</text>
</comment>
<name>A0ABP7RT80_9ACTN</name>
<evidence type="ECO:0000256" key="1">
    <source>
        <dbReference type="SAM" id="MobiDB-lite"/>
    </source>
</evidence>
<dbReference type="Proteomes" id="UP001500456">
    <property type="component" value="Unassembled WGS sequence"/>
</dbReference>
<evidence type="ECO:0000259" key="3">
    <source>
        <dbReference type="Pfam" id="PF23636"/>
    </source>
</evidence>
<dbReference type="InterPro" id="IPR055568">
    <property type="entry name" value="DUF7144"/>
</dbReference>
<dbReference type="EMBL" id="BAAAZX010000013">
    <property type="protein sequence ID" value="GAA4001795.1"/>
    <property type="molecule type" value="Genomic_DNA"/>
</dbReference>
<dbReference type="RefSeq" id="WP_266436394.1">
    <property type="nucleotide sequence ID" value="NZ_BAAAZX010000013.1"/>
</dbReference>
<evidence type="ECO:0000313" key="4">
    <source>
        <dbReference type="EMBL" id="GAA4001795.1"/>
    </source>
</evidence>
<keyword evidence="2" id="KW-1133">Transmembrane helix</keyword>
<accession>A0ABP7RT80</accession>
<evidence type="ECO:0000256" key="2">
    <source>
        <dbReference type="SAM" id="Phobius"/>
    </source>
</evidence>